<name>A0A6J1THU6_FRAOC</name>
<protein>
    <submittedName>
        <fullName evidence="2">Uncharacterized protein LOC113217406</fullName>
    </submittedName>
</protein>
<evidence type="ECO:0000313" key="2">
    <source>
        <dbReference type="RefSeq" id="XP_026293084.1"/>
    </source>
</evidence>
<sequence length="255" mass="29298">MAAQEEVNEFWECQFLSDPNEIRKHEKVTTKNADVLQQKYTQCFQLCSELLNCSEIDRKIKEGDAKVRKMTLEKEILESKLSKGDEACRNLQAECQVLSSTVSEKQDLVPELAQENESLKQMHFAVKNDIEAEKKQAKKMFDSIIVMKDLYKKHVGCHIRLLKSEDESEIYLFTFASTLKSADNEPLPFRSAKFRRIYSGPSGTHDPKCTSWKLLETNPPLPNFEKVAALLDKSQDVPGLLVHLRTQWKSSRLNS</sequence>
<proteinExistence type="predicted"/>
<reference evidence="2" key="1">
    <citation type="submission" date="2025-08" db="UniProtKB">
        <authorList>
            <consortium name="RefSeq"/>
        </authorList>
    </citation>
    <scope>IDENTIFICATION</scope>
    <source>
        <tissue evidence="2">Whole organism</tissue>
    </source>
</reference>
<dbReference type="RefSeq" id="XP_026293084.1">
    <property type="nucleotide sequence ID" value="XM_026437299.2"/>
</dbReference>
<gene>
    <name evidence="2" type="primary">LOC113217406</name>
</gene>
<dbReference type="GeneID" id="113217406"/>
<evidence type="ECO:0000313" key="1">
    <source>
        <dbReference type="Proteomes" id="UP000504606"/>
    </source>
</evidence>
<accession>A0A6J1THU6</accession>
<dbReference type="OrthoDB" id="10557375at2759"/>
<keyword evidence="1" id="KW-1185">Reference proteome</keyword>
<organism evidence="1 2">
    <name type="scientific">Frankliniella occidentalis</name>
    <name type="common">Western flower thrips</name>
    <name type="synonym">Euthrips occidentalis</name>
    <dbReference type="NCBI Taxonomy" id="133901"/>
    <lineage>
        <taxon>Eukaryota</taxon>
        <taxon>Metazoa</taxon>
        <taxon>Ecdysozoa</taxon>
        <taxon>Arthropoda</taxon>
        <taxon>Hexapoda</taxon>
        <taxon>Insecta</taxon>
        <taxon>Pterygota</taxon>
        <taxon>Neoptera</taxon>
        <taxon>Paraneoptera</taxon>
        <taxon>Thysanoptera</taxon>
        <taxon>Terebrantia</taxon>
        <taxon>Thripoidea</taxon>
        <taxon>Thripidae</taxon>
        <taxon>Frankliniella</taxon>
    </lineage>
</organism>
<dbReference type="Proteomes" id="UP000504606">
    <property type="component" value="Unplaced"/>
</dbReference>
<dbReference type="AlphaFoldDB" id="A0A6J1THU6"/>
<dbReference type="KEGG" id="foc:113217406"/>